<comment type="caution">
    <text evidence="4">The sequence shown here is derived from an EMBL/GenBank/DDBJ whole genome shotgun (WGS) entry which is preliminary data.</text>
</comment>
<evidence type="ECO:0000256" key="2">
    <source>
        <dbReference type="SAM" id="Phobius"/>
    </source>
</evidence>
<dbReference type="Pfam" id="PF00651">
    <property type="entry name" value="BTB"/>
    <property type="match status" value="1"/>
</dbReference>
<protein>
    <recommendedName>
        <fullName evidence="3">BTB domain-containing protein</fullName>
    </recommendedName>
</protein>
<evidence type="ECO:0000259" key="3">
    <source>
        <dbReference type="PROSITE" id="PS50097"/>
    </source>
</evidence>
<feature type="domain" description="BTB" evidence="3">
    <location>
        <begin position="18"/>
        <end position="86"/>
    </location>
</feature>
<dbReference type="CDD" id="cd18186">
    <property type="entry name" value="BTB_POZ_ZBTB_KLHL-like"/>
    <property type="match status" value="1"/>
</dbReference>
<proteinExistence type="predicted"/>
<organism evidence="4 5">
    <name type="scientific">Pyricularia grisea</name>
    <name type="common">Crabgrass-specific blast fungus</name>
    <name type="synonym">Magnaporthe grisea</name>
    <dbReference type="NCBI Taxonomy" id="148305"/>
    <lineage>
        <taxon>Eukaryota</taxon>
        <taxon>Fungi</taxon>
        <taxon>Dikarya</taxon>
        <taxon>Ascomycota</taxon>
        <taxon>Pezizomycotina</taxon>
        <taxon>Sordariomycetes</taxon>
        <taxon>Sordariomycetidae</taxon>
        <taxon>Magnaporthales</taxon>
        <taxon>Pyriculariaceae</taxon>
        <taxon>Pyricularia</taxon>
    </lineage>
</organism>
<keyword evidence="2" id="KW-1133">Transmembrane helix</keyword>
<feature type="transmembrane region" description="Helical" evidence="2">
    <location>
        <begin position="203"/>
        <end position="227"/>
    </location>
</feature>
<dbReference type="Gene3D" id="3.30.710.10">
    <property type="entry name" value="Potassium Channel Kv1.1, Chain A"/>
    <property type="match status" value="1"/>
</dbReference>
<keyword evidence="5" id="KW-1185">Reference proteome</keyword>
<feature type="compositionally biased region" description="Basic and acidic residues" evidence="1">
    <location>
        <begin position="240"/>
        <end position="252"/>
    </location>
</feature>
<keyword evidence="2" id="KW-0472">Membrane</keyword>
<dbReference type="PANTHER" id="PTHR47843">
    <property type="entry name" value="BTB DOMAIN-CONTAINING PROTEIN-RELATED"/>
    <property type="match status" value="1"/>
</dbReference>
<reference evidence="4" key="1">
    <citation type="submission" date="2021-01" db="EMBL/GenBank/DDBJ databases">
        <title>Deciphering the adaptive evolutionary patterns associated with biogeogrpahic diversity in the finger millet blast pathogen Magnaporthe oryzae in Eastern Africa.</title>
        <authorList>
            <person name="Onyema G."/>
            <person name="Shittu T.A."/>
            <person name="Dodsworth S."/>
            <person name="Devilliers S."/>
            <person name="Muthumeenakshi S."/>
            <person name="Sreenivasaprasad S."/>
        </authorList>
    </citation>
    <scope>NUCLEOTIDE SEQUENCE</scope>
    <source>
        <strain evidence="4">D15/s37</strain>
    </source>
</reference>
<feature type="region of interest" description="Disordered" evidence="1">
    <location>
        <begin position="232"/>
        <end position="259"/>
    </location>
</feature>
<evidence type="ECO:0000313" key="5">
    <source>
        <dbReference type="Proteomes" id="UP001059893"/>
    </source>
</evidence>
<dbReference type="InterPro" id="IPR011333">
    <property type="entry name" value="SKP1/BTB/POZ_sf"/>
</dbReference>
<dbReference type="PANTHER" id="PTHR47843:SF5">
    <property type="entry name" value="BTB_POZ DOMAIN PROTEIN"/>
    <property type="match status" value="1"/>
</dbReference>
<accession>A0ABQ8NLV0</accession>
<name>A0ABQ8NLV0_PYRGI</name>
<dbReference type="PROSITE" id="PS50097">
    <property type="entry name" value="BTB"/>
    <property type="match status" value="1"/>
</dbReference>
<dbReference type="SUPFAM" id="SSF54695">
    <property type="entry name" value="POZ domain"/>
    <property type="match status" value="1"/>
</dbReference>
<dbReference type="EMBL" id="JABSND010000075">
    <property type="protein sequence ID" value="KAI6299118.1"/>
    <property type="molecule type" value="Genomic_DNA"/>
</dbReference>
<dbReference type="Proteomes" id="UP001059893">
    <property type="component" value="Unassembled WGS sequence"/>
</dbReference>
<gene>
    <name evidence="4" type="ORF">MCOR33_004883</name>
</gene>
<keyword evidence="2" id="KW-0812">Transmembrane</keyword>
<dbReference type="InterPro" id="IPR000210">
    <property type="entry name" value="BTB/POZ_dom"/>
</dbReference>
<sequence length="259" mass="29288">MANRWSKLGVYRSNETYADLTVVTDDNQTFRLHRVVVCAMSLYFETACNSNFQEANTQTLHLPGVDGNVFRKVAEFIYSGTYTEDGCTDLHQHPQALEHVTPEDLGLQLTTLGDFLGAAGRVGNVVSGSKTKHGPEYEGFHNMAHWAWDIEFSTAKLSKTYKDKLRNRDITGFLSHLEQAAILYTTAERLLILELKILSLRRFGFFAVLLMLALVLMRTGLLVKLAFRLQGSPSHTTSAPREKWERDEESRDLGNPNFQ</sequence>
<evidence type="ECO:0000313" key="4">
    <source>
        <dbReference type="EMBL" id="KAI6299118.1"/>
    </source>
</evidence>
<evidence type="ECO:0000256" key="1">
    <source>
        <dbReference type="SAM" id="MobiDB-lite"/>
    </source>
</evidence>